<dbReference type="OrthoDB" id="2448501at2759"/>
<proteinExistence type="predicted"/>
<protein>
    <submittedName>
        <fullName evidence="1">10945_t:CDS:1</fullName>
    </submittedName>
</protein>
<reference evidence="1" key="1">
    <citation type="submission" date="2021-06" db="EMBL/GenBank/DDBJ databases">
        <authorList>
            <person name="Kallberg Y."/>
            <person name="Tangrot J."/>
            <person name="Rosling A."/>
        </authorList>
    </citation>
    <scope>NUCLEOTIDE SEQUENCE</scope>
    <source>
        <strain evidence="1">IA702</strain>
    </source>
</reference>
<sequence length="104" mass="11946">NHYKQWKKDANYFFGGVLDPSKKALRRSAKKAVFGPFEVLVDNTLYGRDLTKKSDGQIGGVQNIIISDPEYSDLRALETHKINDLEDMIMISKFFQFRGAMIEE</sequence>
<organism evidence="1 2">
    <name type="scientific">Paraglomus occultum</name>
    <dbReference type="NCBI Taxonomy" id="144539"/>
    <lineage>
        <taxon>Eukaryota</taxon>
        <taxon>Fungi</taxon>
        <taxon>Fungi incertae sedis</taxon>
        <taxon>Mucoromycota</taxon>
        <taxon>Glomeromycotina</taxon>
        <taxon>Glomeromycetes</taxon>
        <taxon>Paraglomerales</taxon>
        <taxon>Paraglomeraceae</taxon>
        <taxon>Paraglomus</taxon>
    </lineage>
</organism>
<evidence type="ECO:0000313" key="2">
    <source>
        <dbReference type="Proteomes" id="UP000789572"/>
    </source>
</evidence>
<gene>
    <name evidence="1" type="ORF">POCULU_LOCUS11287</name>
</gene>
<evidence type="ECO:0000313" key="1">
    <source>
        <dbReference type="EMBL" id="CAG8676987.1"/>
    </source>
</evidence>
<comment type="caution">
    <text evidence="1">The sequence shown here is derived from an EMBL/GenBank/DDBJ whole genome shotgun (WGS) entry which is preliminary data.</text>
</comment>
<feature type="non-terminal residue" evidence="1">
    <location>
        <position position="104"/>
    </location>
</feature>
<keyword evidence="2" id="KW-1185">Reference proteome</keyword>
<dbReference type="AlphaFoldDB" id="A0A9N9HDM4"/>
<accession>A0A9N9HDM4</accession>
<feature type="non-terminal residue" evidence="1">
    <location>
        <position position="1"/>
    </location>
</feature>
<name>A0A9N9HDM4_9GLOM</name>
<dbReference type="EMBL" id="CAJVPJ010007676">
    <property type="protein sequence ID" value="CAG8676987.1"/>
    <property type="molecule type" value="Genomic_DNA"/>
</dbReference>
<dbReference type="Proteomes" id="UP000789572">
    <property type="component" value="Unassembled WGS sequence"/>
</dbReference>